<name>A0AAD3D9R9_9STRA</name>
<organism evidence="1 2">
    <name type="scientific">Chaetoceros tenuissimus</name>
    <dbReference type="NCBI Taxonomy" id="426638"/>
    <lineage>
        <taxon>Eukaryota</taxon>
        <taxon>Sar</taxon>
        <taxon>Stramenopiles</taxon>
        <taxon>Ochrophyta</taxon>
        <taxon>Bacillariophyta</taxon>
        <taxon>Coscinodiscophyceae</taxon>
        <taxon>Chaetocerotophycidae</taxon>
        <taxon>Chaetocerotales</taxon>
        <taxon>Chaetocerotaceae</taxon>
        <taxon>Chaetoceros</taxon>
    </lineage>
</organism>
<gene>
    <name evidence="1" type="ORF">CTEN210_16905</name>
</gene>
<accession>A0AAD3D9R9</accession>
<sequence>MNKNFTILHVSNGVELGQNCINGTKLVQFALYDINHSTWIKSINVDDTYALHRACSSYKPLKEVIYCIIDEKGLKAFGKKNEIGITPSRYLKENPYADLSEIEIVRDYFSKKLNF</sequence>
<dbReference type="AlphaFoldDB" id="A0AAD3D9R9"/>
<evidence type="ECO:0000313" key="2">
    <source>
        <dbReference type="Proteomes" id="UP001054902"/>
    </source>
</evidence>
<reference evidence="1 2" key="1">
    <citation type="journal article" date="2021" name="Sci. Rep.">
        <title>The genome of the diatom Chaetoceros tenuissimus carries an ancient integrated fragment of an extant virus.</title>
        <authorList>
            <person name="Hongo Y."/>
            <person name="Kimura K."/>
            <person name="Takaki Y."/>
            <person name="Yoshida Y."/>
            <person name="Baba S."/>
            <person name="Kobayashi G."/>
            <person name="Nagasaki K."/>
            <person name="Hano T."/>
            <person name="Tomaru Y."/>
        </authorList>
    </citation>
    <scope>NUCLEOTIDE SEQUENCE [LARGE SCALE GENOMIC DNA]</scope>
    <source>
        <strain evidence="1 2">NIES-3715</strain>
    </source>
</reference>
<proteinExistence type="predicted"/>
<keyword evidence="2" id="KW-1185">Reference proteome</keyword>
<dbReference type="Proteomes" id="UP001054902">
    <property type="component" value="Unassembled WGS sequence"/>
</dbReference>
<dbReference type="EMBL" id="BLLK01000069">
    <property type="protein sequence ID" value="GFH60429.1"/>
    <property type="molecule type" value="Genomic_DNA"/>
</dbReference>
<comment type="caution">
    <text evidence="1">The sequence shown here is derived from an EMBL/GenBank/DDBJ whole genome shotgun (WGS) entry which is preliminary data.</text>
</comment>
<protein>
    <submittedName>
        <fullName evidence="1">Uncharacterized protein</fullName>
    </submittedName>
</protein>
<evidence type="ECO:0000313" key="1">
    <source>
        <dbReference type="EMBL" id="GFH60429.1"/>
    </source>
</evidence>